<organism evidence="1 2">
    <name type="scientific">Parascaris univalens</name>
    <name type="common">Nematode worm</name>
    <dbReference type="NCBI Taxonomy" id="6257"/>
    <lineage>
        <taxon>Eukaryota</taxon>
        <taxon>Metazoa</taxon>
        <taxon>Ecdysozoa</taxon>
        <taxon>Nematoda</taxon>
        <taxon>Chromadorea</taxon>
        <taxon>Rhabditida</taxon>
        <taxon>Spirurina</taxon>
        <taxon>Ascaridomorpha</taxon>
        <taxon>Ascaridoidea</taxon>
        <taxon>Ascarididae</taxon>
        <taxon>Parascaris</taxon>
    </lineage>
</organism>
<proteinExistence type="predicted"/>
<dbReference type="AlphaFoldDB" id="A0A915C296"/>
<accession>A0A915C296</accession>
<dbReference type="WBParaSite" id="PgR077_g018_t01">
    <property type="protein sequence ID" value="PgR077_g018_t01"/>
    <property type="gene ID" value="PgR077_g018"/>
</dbReference>
<protein>
    <submittedName>
        <fullName evidence="2">Uncharacterized protein</fullName>
    </submittedName>
</protein>
<keyword evidence="1" id="KW-1185">Reference proteome</keyword>
<evidence type="ECO:0000313" key="2">
    <source>
        <dbReference type="WBParaSite" id="PgR077_g018_t01"/>
    </source>
</evidence>
<dbReference type="Proteomes" id="UP000887569">
    <property type="component" value="Unplaced"/>
</dbReference>
<name>A0A915C296_PARUN</name>
<evidence type="ECO:0000313" key="1">
    <source>
        <dbReference type="Proteomes" id="UP000887569"/>
    </source>
</evidence>
<reference evidence="2" key="1">
    <citation type="submission" date="2022-11" db="UniProtKB">
        <authorList>
            <consortium name="WormBaseParasite"/>
        </authorList>
    </citation>
    <scope>IDENTIFICATION</scope>
</reference>
<sequence>MTAQVDTCLPLRVCLYLCSLFSSYESKKFNLWNLFNFLFPRIPSGMNYLRLR</sequence>